<evidence type="ECO:0000313" key="2">
    <source>
        <dbReference type="EMBL" id="PZO50732.1"/>
    </source>
</evidence>
<sequence length="109" mass="12183">MGRFSDNGLRKPADKTSEVVEETGALPTSKSTEKVLAVADHRTNKPINQYSHEQMKPVNVGGFRVPLVVRAHWQSQSKFQGEKVAAQLREFLTERYGLPEGVTEDDLIC</sequence>
<evidence type="ECO:0000256" key="1">
    <source>
        <dbReference type="SAM" id="MobiDB-lite"/>
    </source>
</evidence>
<reference evidence="2 3" key="2">
    <citation type="submission" date="2018-06" db="EMBL/GenBank/DDBJ databases">
        <title>Metagenomic assembly of (sub)arctic Cyanobacteria and their associated microbiome from non-axenic cultures.</title>
        <authorList>
            <person name="Baurain D."/>
        </authorList>
    </citation>
    <scope>NUCLEOTIDE SEQUENCE [LARGE SCALE GENOMIC DNA]</scope>
    <source>
        <strain evidence="2">ULC027bin1</strain>
    </source>
</reference>
<gene>
    <name evidence="2" type="ORF">DCF15_15555</name>
</gene>
<name>A0A2W4X293_9CYAN</name>
<dbReference type="AlphaFoldDB" id="A0A2W4X293"/>
<dbReference type="Proteomes" id="UP000249794">
    <property type="component" value="Unassembled WGS sequence"/>
</dbReference>
<accession>A0A2W4X293</accession>
<reference evidence="3" key="1">
    <citation type="submission" date="2018-04" db="EMBL/GenBank/DDBJ databases">
        <authorList>
            <person name="Cornet L."/>
        </authorList>
    </citation>
    <scope>NUCLEOTIDE SEQUENCE [LARGE SCALE GENOMIC DNA]</scope>
</reference>
<feature type="compositionally biased region" description="Basic and acidic residues" evidence="1">
    <location>
        <begin position="8"/>
        <end position="18"/>
    </location>
</feature>
<proteinExistence type="predicted"/>
<comment type="caution">
    <text evidence="2">The sequence shown here is derived from an EMBL/GenBank/DDBJ whole genome shotgun (WGS) entry which is preliminary data.</text>
</comment>
<evidence type="ECO:0000313" key="3">
    <source>
        <dbReference type="Proteomes" id="UP000249794"/>
    </source>
</evidence>
<feature type="region of interest" description="Disordered" evidence="1">
    <location>
        <begin position="1"/>
        <end position="33"/>
    </location>
</feature>
<organism evidence="2 3">
    <name type="scientific">Phormidesmis priestleyi</name>
    <dbReference type="NCBI Taxonomy" id="268141"/>
    <lineage>
        <taxon>Bacteria</taxon>
        <taxon>Bacillati</taxon>
        <taxon>Cyanobacteriota</taxon>
        <taxon>Cyanophyceae</taxon>
        <taxon>Leptolyngbyales</taxon>
        <taxon>Leptolyngbyaceae</taxon>
        <taxon>Phormidesmis</taxon>
    </lineage>
</organism>
<protein>
    <submittedName>
        <fullName evidence="2">Uncharacterized protein</fullName>
    </submittedName>
</protein>
<dbReference type="EMBL" id="QBMP01000182">
    <property type="protein sequence ID" value="PZO50732.1"/>
    <property type="molecule type" value="Genomic_DNA"/>
</dbReference>